<evidence type="ECO:0000313" key="1">
    <source>
        <dbReference type="EMBL" id="MBH0776433.1"/>
    </source>
</evidence>
<accession>A0A931IAS7</accession>
<evidence type="ECO:0000313" key="2">
    <source>
        <dbReference type="Proteomes" id="UP000655751"/>
    </source>
</evidence>
<dbReference type="RefSeq" id="WP_196148772.1">
    <property type="nucleotide sequence ID" value="NZ_JADMLG010000003.1"/>
</dbReference>
<proteinExistence type="predicted"/>
<dbReference type="AlphaFoldDB" id="A0A931IAS7"/>
<protein>
    <submittedName>
        <fullName evidence="1">Uncharacterized protein</fullName>
    </submittedName>
</protein>
<name>A0A931IAS7_9NOCA</name>
<reference evidence="1" key="1">
    <citation type="submission" date="2020-11" db="EMBL/GenBank/DDBJ databases">
        <title>Nocardia NEAU-351.nov., a novel actinomycete isolated from the cow dung.</title>
        <authorList>
            <person name="Zhang X."/>
        </authorList>
    </citation>
    <scope>NUCLEOTIDE SEQUENCE</scope>
    <source>
        <strain evidence="1">NEAU-351</strain>
    </source>
</reference>
<organism evidence="1 2">
    <name type="scientific">Nocardia bovistercoris</name>
    <dbReference type="NCBI Taxonomy" id="2785916"/>
    <lineage>
        <taxon>Bacteria</taxon>
        <taxon>Bacillati</taxon>
        <taxon>Actinomycetota</taxon>
        <taxon>Actinomycetes</taxon>
        <taxon>Mycobacteriales</taxon>
        <taxon>Nocardiaceae</taxon>
        <taxon>Nocardia</taxon>
    </lineage>
</organism>
<keyword evidence="2" id="KW-1185">Reference proteome</keyword>
<sequence>MKIGNLVVLVGCLVVAACGTDDPADNSSGTATTAAASGDCAYRGKSGFCFSPPAGATVTESGDKVVFVRGGEPKAAQDIVIRTEMFPASPEFVAGRRAFAREGAGGPDTVVVEDVDIAGGKGFYVSTRSASNVVATALVADGDKFHQCTVIVYNADADALAGEIQACKSLKSAR</sequence>
<comment type="caution">
    <text evidence="1">The sequence shown here is derived from an EMBL/GenBank/DDBJ whole genome shotgun (WGS) entry which is preliminary data.</text>
</comment>
<dbReference type="PROSITE" id="PS51257">
    <property type="entry name" value="PROKAR_LIPOPROTEIN"/>
    <property type="match status" value="1"/>
</dbReference>
<dbReference type="EMBL" id="JADMLG010000003">
    <property type="protein sequence ID" value="MBH0776433.1"/>
    <property type="molecule type" value="Genomic_DNA"/>
</dbReference>
<dbReference type="Proteomes" id="UP000655751">
    <property type="component" value="Unassembled WGS sequence"/>
</dbReference>
<gene>
    <name evidence="1" type="ORF">IT779_09060</name>
</gene>